<proteinExistence type="predicted"/>
<feature type="region of interest" description="Disordered" evidence="1">
    <location>
        <begin position="83"/>
        <end position="107"/>
    </location>
</feature>
<evidence type="ECO:0000313" key="3">
    <source>
        <dbReference type="Proteomes" id="UP001201163"/>
    </source>
</evidence>
<comment type="caution">
    <text evidence="2">The sequence shown here is derived from an EMBL/GenBank/DDBJ whole genome shotgun (WGS) entry which is preliminary data.</text>
</comment>
<evidence type="ECO:0000313" key="2">
    <source>
        <dbReference type="EMBL" id="KAH8985679.1"/>
    </source>
</evidence>
<reference evidence="2" key="1">
    <citation type="submission" date="2022-01" db="EMBL/GenBank/DDBJ databases">
        <title>Comparative genomics reveals a dynamic genome evolution in the ectomycorrhizal milk-cap (Lactarius) mushrooms.</title>
        <authorList>
            <consortium name="DOE Joint Genome Institute"/>
            <person name="Lebreton A."/>
            <person name="Tang N."/>
            <person name="Kuo A."/>
            <person name="LaButti K."/>
            <person name="Drula E."/>
            <person name="Barry K."/>
            <person name="Clum A."/>
            <person name="Lipzen A."/>
            <person name="Mousain D."/>
            <person name="Ng V."/>
            <person name="Wang R."/>
            <person name="Wang X."/>
            <person name="Dai Y."/>
            <person name="Henrissat B."/>
            <person name="Grigoriev I.V."/>
            <person name="Guerin-Laguette A."/>
            <person name="Yu F."/>
            <person name="Martin F.M."/>
        </authorList>
    </citation>
    <scope>NUCLEOTIDE SEQUENCE</scope>
    <source>
        <strain evidence="2">QP</strain>
    </source>
</reference>
<dbReference type="EMBL" id="JAKELL010000061">
    <property type="protein sequence ID" value="KAH8985679.1"/>
    <property type="molecule type" value="Genomic_DNA"/>
</dbReference>
<accession>A0AAD4LEQ6</accession>
<gene>
    <name evidence="2" type="ORF">EDB92DRAFT_1343429</name>
</gene>
<feature type="compositionally biased region" description="Polar residues" evidence="1">
    <location>
        <begin position="92"/>
        <end position="106"/>
    </location>
</feature>
<evidence type="ECO:0000256" key="1">
    <source>
        <dbReference type="SAM" id="MobiDB-lite"/>
    </source>
</evidence>
<protein>
    <submittedName>
        <fullName evidence="2">Uncharacterized protein</fullName>
    </submittedName>
</protein>
<dbReference type="AlphaFoldDB" id="A0AAD4LEQ6"/>
<feature type="compositionally biased region" description="Basic and acidic residues" evidence="1">
    <location>
        <begin position="241"/>
        <end position="250"/>
    </location>
</feature>
<sequence length="290" mass="31121">MPSVAATLRQYPSHSTATIKYTVNGSPSCPILNVDHTTHSPRRRPSLPAHQRALISGSFKLLHYSSEVMRTPTQIRRHCVTALSGRHRDRSSQIPVPQGTSTSTTPRHALPRKIAQGVFFVDPTSGDRDAALSTRTLVDLEITHAVVARGSDLRLSSGMQALFVGSHDPLSRVVAWMRAVRRLGACVIVSDVAAAAGYLVVELSLTPRSAWLRIARGIPPAGDLVLAKLCALALTHSEKDEVSRSDRASDSESAGGHGGSERRVAPRSCRSLRGGTRGESGLKHVLISSL</sequence>
<organism evidence="2 3">
    <name type="scientific">Lactarius akahatsu</name>
    <dbReference type="NCBI Taxonomy" id="416441"/>
    <lineage>
        <taxon>Eukaryota</taxon>
        <taxon>Fungi</taxon>
        <taxon>Dikarya</taxon>
        <taxon>Basidiomycota</taxon>
        <taxon>Agaricomycotina</taxon>
        <taxon>Agaricomycetes</taxon>
        <taxon>Russulales</taxon>
        <taxon>Russulaceae</taxon>
        <taxon>Lactarius</taxon>
    </lineage>
</organism>
<feature type="region of interest" description="Disordered" evidence="1">
    <location>
        <begin position="241"/>
        <end position="279"/>
    </location>
</feature>
<keyword evidence="3" id="KW-1185">Reference proteome</keyword>
<name>A0AAD4LEQ6_9AGAM</name>
<dbReference type="Proteomes" id="UP001201163">
    <property type="component" value="Unassembled WGS sequence"/>
</dbReference>